<dbReference type="RefSeq" id="WP_068904240.1">
    <property type="nucleotide sequence ID" value="NZ_BDCX01000024.1"/>
</dbReference>
<dbReference type="GO" id="GO:0031177">
    <property type="term" value="F:phosphopantetheine binding"/>
    <property type="evidence" value="ECO:0007669"/>
    <property type="project" value="TreeGrafter"/>
</dbReference>
<name>A0A171DQC3_9ACTN</name>
<accession>A0A171DQC3</accession>
<dbReference type="InterPro" id="IPR020845">
    <property type="entry name" value="AMP-binding_CS"/>
</dbReference>
<gene>
    <name evidence="2" type="ORF">PS9374_06953</name>
</gene>
<organism evidence="2 3">
    <name type="scientific">Planomonospora sphaerica</name>
    <dbReference type="NCBI Taxonomy" id="161355"/>
    <lineage>
        <taxon>Bacteria</taxon>
        <taxon>Bacillati</taxon>
        <taxon>Actinomycetota</taxon>
        <taxon>Actinomycetes</taxon>
        <taxon>Streptosporangiales</taxon>
        <taxon>Streptosporangiaceae</taxon>
        <taxon>Planomonospora</taxon>
    </lineage>
</organism>
<dbReference type="GO" id="GO:0005737">
    <property type="term" value="C:cytoplasm"/>
    <property type="evidence" value="ECO:0007669"/>
    <property type="project" value="TreeGrafter"/>
</dbReference>
<dbReference type="Proteomes" id="UP000077701">
    <property type="component" value="Unassembled WGS sequence"/>
</dbReference>
<evidence type="ECO:0000313" key="3">
    <source>
        <dbReference type="Proteomes" id="UP000077701"/>
    </source>
</evidence>
<proteinExistence type="predicted"/>
<feature type="domain" description="AMP-dependent synthetase/ligase" evidence="1">
    <location>
        <begin position="19"/>
        <end position="372"/>
    </location>
</feature>
<dbReference type="Gene3D" id="3.40.50.12780">
    <property type="entry name" value="N-terminal domain of ligase-like"/>
    <property type="match status" value="1"/>
</dbReference>
<dbReference type="AlphaFoldDB" id="A0A171DQC3"/>
<reference evidence="3" key="2">
    <citation type="submission" date="2016-04" db="EMBL/GenBank/DDBJ databases">
        <title>Planomonospora sphaerica JCM9374 whole genome shotgun sequence.</title>
        <authorList>
            <person name="Suzuki T."/>
            <person name="Dohra H."/>
            <person name="Kodani S."/>
        </authorList>
    </citation>
    <scope>NUCLEOTIDE SEQUENCE [LARGE SCALE GENOMIC DNA]</scope>
    <source>
        <strain evidence="3">JCM 9374</strain>
    </source>
</reference>
<dbReference type="EMBL" id="BDCX01000024">
    <property type="protein sequence ID" value="GAT71262.1"/>
    <property type="molecule type" value="Genomic_DNA"/>
</dbReference>
<dbReference type="GO" id="GO:0044550">
    <property type="term" value="P:secondary metabolite biosynthetic process"/>
    <property type="evidence" value="ECO:0007669"/>
    <property type="project" value="TreeGrafter"/>
</dbReference>
<dbReference type="Gene3D" id="3.30.300.30">
    <property type="match status" value="1"/>
</dbReference>
<reference evidence="2 3" key="1">
    <citation type="journal article" date="2016" name="Genome Announc.">
        <title>Draft Genome Sequence of Planomonospora sphaerica JCM9374, a Rare Actinomycete.</title>
        <authorList>
            <person name="Dohra H."/>
            <person name="Suzuki T."/>
            <person name="Inoue Y."/>
            <person name="Kodani S."/>
        </authorList>
    </citation>
    <scope>NUCLEOTIDE SEQUENCE [LARGE SCALE GENOMIC DNA]</scope>
    <source>
        <strain evidence="2 3">JCM 9374</strain>
    </source>
</reference>
<dbReference type="SUPFAM" id="SSF56801">
    <property type="entry name" value="Acetyl-CoA synthetase-like"/>
    <property type="match status" value="1"/>
</dbReference>
<dbReference type="InterPro" id="IPR000873">
    <property type="entry name" value="AMP-dep_synth/lig_dom"/>
</dbReference>
<evidence type="ECO:0000313" key="2">
    <source>
        <dbReference type="EMBL" id="GAT71262.1"/>
    </source>
</evidence>
<dbReference type="Pfam" id="PF00501">
    <property type="entry name" value="AMP-binding"/>
    <property type="match status" value="1"/>
</dbReference>
<keyword evidence="3" id="KW-1185">Reference proteome</keyword>
<sequence>MTETIGCGLHERFLRGLSGSPGRVAVRAGAETVSYEEAHRLALRWAGALLAAPAEPPRAVGVLAGKGIESYVGILAALYTGATVVPLNPDFPAVRTERMLRAAGASVVLADGRGLAALAETSLDLPVVAPGGDAGTRLRTVPVSGGDALDAPARVRADDVAYVLFTSGSTGRPKGVPITHGSTHHYFGLLDERYDFRPDDVFSQTFDLNFDCAMFDMFCAWGAGASVHPVPAQAYRDLPAFFAERGMTVWFSTPAGISVARKTGGLAPGAFPTLRWSFFAGEALRCADAADWQAAAPASAVENLYGPTELTVTVTGHRWSPETSADLGVNGLVPIGALHEGHDHLLLAEGGGFAEDEGELCVTGPQMTAGYLDPEDDDGRFLKHDGRAWYRTGDRVRRLADGELLYLGRLDSQVQIQGWRVELAEVEHEIRSCDGVEDAVAVTRPGPNGTELVVFYTGVPAPPVELARRLRRSLPKGMLPREYRHVGEFPLNSNRKVDRGRLAAEAAGRTPAVGG</sequence>
<comment type="caution">
    <text evidence="2">The sequence shown here is derived from an EMBL/GenBank/DDBJ whole genome shotgun (WGS) entry which is preliminary data.</text>
</comment>
<dbReference type="InterPro" id="IPR045851">
    <property type="entry name" value="AMP-bd_C_sf"/>
</dbReference>
<dbReference type="PANTHER" id="PTHR45527:SF1">
    <property type="entry name" value="FATTY ACID SYNTHASE"/>
    <property type="match status" value="1"/>
</dbReference>
<dbReference type="InterPro" id="IPR042099">
    <property type="entry name" value="ANL_N_sf"/>
</dbReference>
<dbReference type="STRING" id="161355.PS9374_06953"/>
<evidence type="ECO:0000259" key="1">
    <source>
        <dbReference type="Pfam" id="PF00501"/>
    </source>
</evidence>
<protein>
    <submittedName>
        <fullName evidence="2">AMP-dependent synthetase</fullName>
    </submittedName>
</protein>
<dbReference type="OrthoDB" id="3802848at2"/>
<dbReference type="PANTHER" id="PTHR45527">
    <property type="entry name" value="NONRIBOSOMAL PEPTIDE SYNTHETASE"/>
    <property type="match status" value="1"/>
</dbReference>
<dbReference type="GO" id="GO:0043041">
    <property type="term" value="P:amino acid activation for nonribosomal peptide biosynthetic process"/>
    <property type="evidence" value="ECO:0007669"/>
    <property type="project" value="TreeGrafter"/>
</dbReference>
<dbReference type="PROSITE" id="PS00455">
    <property type="entry name" value="AMP_BINDING"/>
    <property type="match status" value="1"/>
</dbReference>